<dbReference type="GO" id="GO:0080043">
    <property type="term" value="F:quercetin 3-O-glucosyltransferase activity"/>
    <property type="evidence" value="ECO:0007669"/>
    <property type="project" value="TreeGrafter"/>
</dbReference>
<keyword evidence="2" id="KW-0808">Transferase</keyword>
<comment type="similarity">
    <text evidence="1">Belongs to the UDP-glycosyltransferase family.</text>
</comment>
<dbReference type="AlphaFoldDB" id="A0A4Y7IJX9"/>
<dbReference type="PANTHER" id="PTHR11926">
    <property type="entry name" value="GLUCOSYL/GLUCURONOSYL TRANSFERASES"/>
    <property type="match status" value="1"/>
</dbReference>
<proteinExistence type="inferred from homology"/>
<evidence type="ECO:0008006" key="5">
    <source>
        <dbReference type="Google" id="ProtNLM"/>
    </source>
</evidence>
<dbReference type="Pfam" id="PF00201">
    <property type="entry name" value="UDPGT"/>
    <property type="match status" value="2"/>
</dbReference>
<evidence type="ECO:0000256" key="2">
    <source>
        <dbReference type="ARBA" id="ARBA00022679"/>
    </source>
</evidence>
<evidence type="ECO:0000313" key="3">
    <source>
        <dbReference type="EMBL" id="RZC47765.1"/>
    </source>
</evidence>
<sequence>MVEEDGSMSGHVLVVPFPVSGHTNPMIQISKRLASKNLKVTLFTTLFITESTKFEAKPLVIESCYDMERSNPSISSVGGKGESSSEVHPADIFEVIGLKHLPDIIEKYSKSEYPVKCLLFDSICSWVLDISKRFGLISAAFYTQSCSVNAIYYNIQKGVISIPIEGPTVSAPCLPLLATHEIPSHVYDVDSRPTSLSLCLKQFSNVDEIEWHFFNTFDKLENEVMNWMALQSTTKVMAIGPTIPSTYLDNRVERDKDYDLHLYTPDTNACSNWLATKEASSVVYVSFGSMALISEDQMEEIAWGLRNCNYHFLWVVRSSEENKLPSKFIEETTGKGLVVSWCQQMVVLAHEAVGCFVTHCGWNSTLEGMCLGVPMVAMQQKADQMTNAKFIEDVWTVGKRVKLDGKGLAKRDKLEECIKDVMEGDEREVMKKNAVMWKRLAQEAVDIGGSSDKNISEFGDMDAKASWKSHVLVLPFPVQSHINPMIQFSKCLASKGLRVTLATTFLLSTSMHAEAGPVRIESLCDDIVEGGGIAKETESHGDRMKRYKEVGAEDLQKLIEKQSRFGYPVKCLLYDSVIPWASNVAKELGLVGASFYTQSCSVNAIYYTIYKGLIPAPIEEPITAVPGLPLIEAEDMPSFVYKIDSYPHILNMVLNQFANMDDADWHFLNTFDKLEDEVVNWLAKQSPTRVLAIGPTIPSMYLDNSMESNNSYGFDLFTQDSNTYMKWLDTKEVASVVYVSFGSLASLSEDQMEEICWALLNCKYNFLWVVRELEEEKLPANFVEETLGMGLVVKWCRQLQVLAHKSIGCFVTHAGWNSTLEGLSSGVPMVAVQQSADQPTNAKFIEDVWIVGVRAKGGENGIVVRYKLENCIREVMEGDRKEEMKRNAVKWKELAKEAVDEDGSSYNNIEEFVTSMLCISEKRSRSTDWREESSGEQYLKSLGRWRI</sequence>
<dbReference type="OMA" id="THEIPSH"/>
<dbReference type="Gene3D" id="3.40.50.2000">
    <property type="entry name" value="Glycogen Phosphorylase B"/>
    <property type="match status" value="4"/>
</dbReference>
<organism evidence="3 4">
    <name type="scientific">Papaver somniferum</name>
    <name type="common">Opium poppy</name>
    <dbReference type="NCBI Taxonomy" id="3469"/>
    <lineage>
        <taxon>Eukaryota</taxon>
        <taxon>Viridiplantae</taxon>
        <taxon>Streptophyta</taxon>
        <taxon>Embryophyta</taxon>
        <taxon>Tracheophyta</taxon>
        <taxon>Spermatophyta</taxon>
        <taxon>Magnoliopsida</taxon>
        <taxon>Ranunculales</taxon>
        <taxon>Papaveraceae</taxon>
        <taxon>Papaveroideae</taxon>
        <taxon>Papaver</taxon>
    </lineage>
</organism>
<dbReference type="Proteomes" id="UP000316621">
    <property type="component" value="Chromosome 1"/>
</dbReference>
<dbReference type="CDD" id="cd03784">
    <property type="entry name" value="GT1_Gtf-like"/>
    <property type="match status" value="2"/>
</dbReference>
<accession>A0A4Y7IJX9</accession>
<reference evidence="3 4" key="1">
    <citation type="journal article" date="2018" name="Science">
        <title>The opium poppy genome and morphinan production.</title>
        <authorList>
            <person name="Guo L."/>
            <person name="Winzer T."/>
            <person name="Yang X."/>
            <person name="Li Y."/>
            <person name="Ning Z."/>
            <person name="He Z."/>
            <person name="Teodor R."/>
            <person name="Lu Y."/>
            <person name="Bowser T.A."/>
            <person name="Graham I.A."/>
            <person name="Ye K."/>
        </authorList>
    </citation>
    <scope>NUCLEOTIDE SEQUENCE [LARGE SCALE GENOMIC DNA]</scope>
    <source>
        <strain evidence="4">cv. HN1</strain>
        <tissue evidence="3">Leaves</tissue>
    </source>
</reference>
<evidence type="ECO:0000256" key="1">
    <source>
        <dbReference type="ARBA" id="ARBA00009995"/>
    </source>
</evidence>
<evidence type="ECO:0000313" key="4">
    <source>
        <dbReference type="Proteomes" id="UP000316621"/>
    </source>
</evidence>
<name>A0A4Y7IJX9_PAPSO</name>
<dbReference type="GO" id="GO:0080044">
    <property type="term" value="F:quercetin 7-O-glucosyltransferase activity"/>
    <property type="evidence" value="ECO:0007669"/>
    <property type="project" value="TreeGrafter"/>
</dbReference>
<protein>
    <recommendedName>
        <fullName evidence="5">UDP-glycosyltransferases domain-containing protein</fullName>
    </recommendedName>
</protein>
<dbReference type="FunFam" id="3.40.50.2000:FF:000019">
    <property type="entry name" value="Glycosyltransferase"/>
    <property type="match status" value="2"/>
</dbReference>
<dbReference type="Gramene" id="RZC47765">
    <property type="protein sequence ID" value="RZC47765"/>
    <property type="gene ID" value="C5167_040720"/>
</dbReference>
<gene>
    <name evidence="3" type="ORF">C5167_040720</name>
</gene>
<dbReference type="InterPro" id="IPR002213">
    <property type="entry name" value="UDP_glucos_trans"/>
</dbReference>
<dbReference type="SUPFAM" id="SSF53756">
    <property type="entry name" value="UDP-Glycosyltransferase/glycogen phosphorylase"/>
    <property type="match status" value="2"/>
</dbReference>
<dbReference type="PANTHER" id="PTHR11926:SF1560">
    <property type="entry name" value="UDP-GLYCOSYLTRANSFERASE 74E1-RELATED"/>
    <property type="match status" value="1"/>
</dbReference>
<keyword evidence="4" id="KW-1185">Reference proteome</keyword>
<dbReference type="EMBL" id="CM010715">
    <property type="protein sequence ID" value="RZC47765.1"/>
    <property type="molecule type" value="Genomic_DNA"/>
</dbReference>